<dbReference type="Pfam" id="PF01381">
    <property type="entry name" value="HTH_3"/>
    <property type="match status" value="1"/>
</dbReference>
<dbReference type="Gene3D" id="1.10.260.40">
    <property type="entry name" value="lambda repressor-like DNA-binding domains"/>
    <property type="match status" value="1"/>
</dbReference>
<dbReference type="RefSeq" id="WP_189563922.1">
    <property type="nucleotide sequence ID" value="NZ_BMXF01000001.1"/>
</dbReference>
<gene>
    <name evidence="2" type="ORF">GCM10007390_17460</name>
</gene>
<organism evidence="2 3">
    <name type="scientific">Persicitalea jodogahamensis</name>
    <dbReference type="NCBI Taxonomy" id="402147"/>
    <lineage>
        <taxon>Bacteria</taxon>
        <taxon>Pseudomonadati</taxon>
        <taxon>Bacteroidota</taxon>
        <taxon>Cytophagia</taxon>
        <taxon>Cytophagales</taxon>
        <taxon>Spirosomataceae</taxon>
        <taxon>Persicitalea</taxon>
    </lineage>
</organism>
<dbReference type="PROSITE" id="PS50943">
    <property type="entry name" value="HTH_CROC1"/>
    <property type="match status" value="1"/>
</dbReference>
<dbReference type="AlphaFoldDB" id="A0A8J3D3B1"/>
<dbReference type="SMART" id="SM00530">
    <property type="entry name" value="HTH_XRE"/>
    <property type="match status" value="1"/>
</dbReference>
<dbReference type="InterPro" id="IPR001387">
    <property type="entry name" value="Cro/C1-type_HTH"/>
</dbReference>
<keyword evidence="3" id="KW-1185">Reference proteome</keyword>
<dbReference type="EMBL" id="BMXF01000001">
    <property type="protein sequence ID" value="GHB64091.1"/>
    <property type="molecule type" value="Genomic_DNA"/>
</dbReference>
<reference evidence="2 3" key="1">
    <citation type="journal article" date="2014" name="Int. J. Syst. Evol. Microbiol.">
        <title>Complete genome sequence of Corynebacterium casei LMG S-19264T (=DSM 44701T), isolated from a smear-ripened cheese.</title>
        <authorList>
            <consortium name="US DOE Joint Genome Institute (JGI-PGF)"/>
            <person name="Walter F."/>
            <person name="Albersmeier A."/>
            <person name="Kalinowski J."/>
            <person name="Ruckert C."/>
        </authorList>
    </citation>
    <scope>NUCLEOTIDE SEQUENCE [LARGE SCALE GENOMIC DNA]</scope>
    <source>
        <strain evidence="2 3">KCTC 12866</strain>
    </source>
</reference>
<sequence>MNDLEKNSDSILDDILDSISDEEFEIADKKMSMAAKIADAMEDKGWKHKDLIAALGKGSPSEVTRWLSGTHNFTMDTLIKLERALEIDLLNIEIEEEKVFYGFNRQVSEQQSNFMFANFYDSNQIKHVGEKIYAIQLMSIRTAAEA</sequence>
<comment type="caution">
    <text evidence="2">The sequence shown here is derived from an EMBL/GenBank/DDBJ whole genome shotgun (WGS) entry which is preliminary data.</text>
</comment>
<proteinExistence type="predicted"/>
<dbReference type="Proteomes" id="UP000598271">
    <property type="component" value="Unassembled WGS sequence"/>
</dbReference>
<dbReference type="SUPFAM" id="SSF47413">
    <property type="entry name" value="lambda repressor-like DNA-binding domains"/>
    <property type="match status" value="1"/>
</dbReference>
<evidence type="ECO:0000313" key="3">
    <source>
        <dbReference type="Proteomes" id="UP000598271"/>
    </source>
</evidence>
<evidence type="ECO:0000259" key="1">
    <source>
        <dbReference type="PROSITE" id="PS50943"/>
    </source>
</evidence>
<dbReference type="GO" id="GO:0003677">
    <property type="term" value="F:DNA binding"/>
    <property type="evidence" value="ECO:0007669"/>
    <property type="project" value="InterPro"/>
</dbReference>
<name>A0A8J3D3B1_9BACT</name>
<protein>
    <recommendedName>
        <fullName evidence="1">HTH cro/C1-type domain-containing protein</fullName>
    </recommendedName>
</protein>
<accession>A0A8J3D3B1</accession>
<evidence type="ECO:0000313" key="2">
    <source>
        <dbReference type="EMBL" id="GHB64091.1"/>
    </source>
</evidence>
<feature type="domain" description="HTH cro/C1-type" evidence="1">
    <location>
        <begin position="37"/>
        <end position="92"/>
    </location>
</feature>
<dbReference type="InterPro" id="IPR010982">
    <property type="entry name" value="Lambda_DNA-bd_dom_sf"/>
</dbReference>